<feature type="transmembrane region" description="Helical" evidence="1">
    <location>
        <begin position="88"/>
        <end position="110"/>
    </location>
</feature>
<feature type="transmembrane region" description="Helical" evidence="1">
    <location>
        <begin position="49"/>
        <end position="67"/>
    </location>
</feature>
<protein>
    <submittedName>
        <fullName evidence="2">Uncharacterized protein</fullName>
    </submittedName>
</protein>
<dbReference type="Proteomes" id="UP000630887">
    <property type="component" value="Unassembled WGS sequence"/>
</dbReference>
<feature type="transmembrane region" description="Helical" evidence="1">
    <location>
        <begin position="130"/>
        <end position="150"/>
    </location>
</feature>
<dbReference type="EMBL" id="BONI01000009">
    <property type="protein sequence ID" value="GIG04848.1"/>
    <property type="molecule type" value="Genomic_DNA"/>
</dbReference>
<evidence type="ECO:0000256" key="1">
    <source>
        <dbReference type="SAM" id="Phobius"/>
    </source>
</evidence>
<feature type="transmembrane region" description="Helical" evidence="1">
    <location>
        <begin position="12"/>
        <end position="29"/>
    </location>
</feature>
<proteinExistence type="predicted"/>
<comment type="caution">
    <text evidence="2">The sequence shown here is derived from an EMBL/GenBank/DDBJ whole genome shotgun (WGS) entry which is preliminary data.</text>
</comment>
<keyword evidence="1" id="KW-0812">Transmembrane</keyword>
<sequence length="327" mass="34771">MSSKLAPFAPAVNTLAAVVVLVAAVPLLGWGADTGTAHSHTVTDSTSWLLWRAVGAASLLLFLVVGSRGVAQLRQSRRESDPAGRRRITVFTWLALLFVVVTATAVTLGARAVAAHREPVPIGYGSVRTSGLVAIGALALVPWLAQVWLVHARIRDLGREISQVSIEPTTAQTGPSPLYAPLQQLLALWEVITRCVLAFALTVVAAIVTTGAMRSVTLEAFPPPKDGPDPFPSSYVLLYGAAFAFLLLLVTVPMIAAWRARATLAVEAIVPIPDTLAFDPAWDDQRKRWEGLLQLDVSLLRSPLTALSVFAPLATSALAAFLPELAK</sequence>
<dbReference type="RefSeq" id="WP_203690334.1">
    <property type="nucleotide sequence ID" value="NZ_BAAALC010000002.1"/>
</dbReference>
<keyword evidence="1" id="KW-0472">Membrane</keyword>
<dbReference type="AlphaFoldDB" id="A0A8J3P5I8"/>
<accession>A0A8J3P5I8</accession>
<evidence type="ECO:0000313" key="3">
    <source>
        <dbReference type="Proteomes" id="UP000630887"/>
    </source>
</evidence>
<feature type="transmembrane region" description="Helical" evidence="1">
    <location>
        <begin position="236"/>
        <end position="258"/>
    </location>
</feature>
<evidence type="ECO:0000313" key="2">
    <source>
        <dbReference type="EMBL" id="GIG04848.1"/>
    </source>
</evidence>
<keyword evidence="1" id="KW-1133">Transmembrane helix</keyword>
<keyword evidence="3" id="KW-1185">Reference proteome</keyword>
<gene>
    <name evidence="2" type="ORF">Cco03nite_15480</name>
</gene>
<organism evidence="2 3">
    <name type="scientific">Catellatospora coxensis</name>
    <dbReference type="NCBI Taxonomy" id="310354"/>
    <lineage>
        <taxon>Bacteria</taxon>
        <taxon>Bacillati</taxon>
        <taxon>Actinomycetota</taxon>
        <taxon>Actinomycetes</taxon>
        <taxon>Micromonosporales</taxon>
        <taxon>Micromonosporaceae</taxon>
        <taxon>Catellatospora</taxon>
    </lineage>
</organism>
<reference evidence="2 3" key="1">
    <citation type="submission" date="2021-01" db="EMBL/GenBank/DDBJ databases">
        <title>Whole genome shotgun sequence of Catellatospora coxensis NBRC 107359.</title>
        <authorList>
            <person name="Komaki H."/>
            <person name="Tamura T."/>
        </authorList>
    </citation>
    <scope>NUCLEOTIDE SEQUENCE [LARGE SCALE GENOMIC DNA]</scope>
    <source>
        <strain evidence="2 3">NBRC 107359</strain>
    </source>
</reference>
<feature type="transmembrane region" description="Helical" evidence="1">
    <location>
        <begin position="195"/>
        <end position="216"/>
    </location>
</feature>
<name>A0A8J3P5I8_9ACTN</name>